<evidence type="ECO:0000313" key="1">
    <source>
        <dbReference type="EMBL" id="QHS91818.1"/>
    </source>
</evidence>
<accession>A0A6C0BK84</accession>
<dbReference type="Gene3D" id="2.70.9.20">
    <property type="entry name" value="Major capsid protein Vp54"/>
    <property type="match status" value="1"/>
</dbReference>
<dbReference type="AlphaFoldDB" id="A0A6C0BK84"/>
<organism evidence="1">
    <name type="scientific">viral metagenome</name>
    <dbReference type="NCBI Taxonomy" id="1070528"/>
    <lineage>
        <taxon>unclassified sequences</taxon>
        <taxon>metagenomes</taxon>
        <taxon>organismal metagenomes</taxon>
    </lineage>
</organism>
<evidence type="ECO:0008006" key="2">
    <source>
        <dbReference type="Google" id="ProtNLM"/>
    </source>
</evidence>
<name>A0A6C0BK84_9ZZZZ</name>
<dbReference type="Gene3D" id="2.70.9.10">
    <property type="entry name" value="Adenovirus Type 2 Hexon, domain 4"/>
    <property type="match status" value="1"/>
</dbReference>
<proteinExistence type="predicted"/>
<reference evidence="1" key="1">
    <citation type="journal article" date="2020" name="Nature">
        <title>Giant virus diversity and host interactions through global metagenomics.</title>
        <authorList>
            <person name="Schulz F."/>
            <person name="Roux S."/>
            <person name="Paez-Espino D."/>
            <person name="Jungbluth S."/>
            <person name="Walsh D.A."/>
            <person name="Denef V.J."/>
            <person name="McMahon K.D."/>
            <person name="Konstantinidis K.T."/>
            <person name="Eloe-Fadrosh E.A."/>
            <person name="Kyrpides N.C."/>
            <person name="Woyke T."/>
        </authorList>
    </citation>
    <scope>NUCLEOTIDE SEQUENCE</scope>
    <source>
        <strain evidence="1">GVMAG-M-3300013006-15</strain>
    </source>
</reference>
<dbReference type="InterPro" id="IPR038519">
    <property type="entry name" value="MCP_C_sf"/>
</dbReference>
<dbReference type="SUPFAM" id="SSF49749">
    <property type="entry name" value="Group II dsDNA viruses VP"/>
    <property type="match status" value="2"/>
</dbReference>
<sequence>MSANGGAGLLELVARGKKDTFFSGEPKISFFHSVYRRALPWLRETRYLIPRNEVDFGSYADFYLEPVGDFIKDIWLIINLPTWLPANIAALNGTSLVQDLSGNSWGYTNSCGYYCIDKIQLFQNQLMIYEDYGEAMYLRGKNRLKIDNSSVLNRLSGGLRVENGFALGLQRNATPGQLEIRLQLPCDNLSTDFGIPVGALQSFSMKVRVYLHPVSRIIQNTAGSLSPNPFAKTFQIKTSSTGSFTQFQTKDKKDFGRPHLQIRAQYVYIDGEAQRLLRDNEFYIAIKKCVKNEFTLEDYFFNSSSAPTLRKNMEIYGSAQRLQIVFQTSANYLAGACSDYSPVSGSWFTSLTLLIHGFDRLGIYDPTVFETVTPYCHNNGIYLSNVYQLDLGSDDLGIPAGTLNFTEAEKPELQITMFDQIADPRTDLRKTYLRVYADTWDILFIGSQIMKLPFV</sequence>
<dbReference type="EMBL" id="MN739164">
    <property type="protein sequence ID" value="QHS91818.1"/>
    <property type="molecule type" value="Genomic_DNA"/>
</dbReference>
<dbReference type="InterPro" id="IPR016112">
    <property type="entry name" value="VP_dsDNA_II"/>
</dbReference>
<protein>
    <recommendedName>
        <fullName evidence="2">Major capsid protein N-terminal domain-containing protein</fullName>
    </recommendedName>
</protein>